<reference evidence="1" key="1">
    <citation type="submission" date="2021-06" db="EMBL/GenBank/DDBJ databases">
        <authorList>
            <person name="Kallberg Y."/>
            <person name="Tangrot J."/>
            <person name="Rosling A."/>
        </authorList>
    </citation>
    <scope>NUCLEOTIDE SEQUENCE</scope>
    <source>
        <strain evidence="1">FL130A</strain>
    </source>
</reference>
<evidence type="ECO:0000313" key="1">
    <source>
        <dbReference type="EMBL" id="CAG8519834.1"/>
    </source>
</evidence>
<accession>A0A9N9A7X8</accession>
<dbReference type="Proteomes" id="UP000789508">
    <property type="component" value="Unassembled WGS sequence"/>
</dbReference>
<name>A0A9N9A7X8_9GLOM</name>
<keyword evidence="2" id="KW-1185">Reference proteome</keyword>
<dbReference type="AlphaFoldDB" id="A0A9N9A7X8"/>
<protein>
    <submittedName>
        <fullName evidence="1">10430_t:CDS:1</fullName>
    </submittedName>
</protein>
<dbReference type="EMBL" id="CAJVPS010001009">
    <property type="protein sequence ID" value="CAG8519834.1"/>
    <property type="molecule type" value="Genomic_DNA"/>
</dbReference>
<comment type="caution">
    <text evidence="1">The sequence shown here is derived from an EMBL/GenBank/DDBJ whole genome shotgun (WGS) entry which is preliminary data.</text>
</comment>
<gene>
    <name evidence="1" type="ORF">ALEPTO_LOCUS4406</name>
</gene>
<proteinExistence type="predicted"/>
<sequence length="133" mass="15631">MTNHYEYIKKGDKSKKPTFLFECTNVTIWAKELREVQSQLNILRGFNFLSTKRHFMNSLLKVAREKDNDIYCVFQVQVLQHVDNVTLANWQNFWLPNDPLTLQITQQQQQLLQQLQNPSTKPAATPAIAIRNR</sequence>
<organism evidence="1 2">
    <name type="scientific">Ambispora leptoticha</name>
    <dbReference type="NCBI Taxonomy" id="144679"/>
    <lineage>
        <taxon>Eukaryota</taxon>
        <taxon>Fungi</taxon>
        <taxon>Fungi incertae sedis</taxon>
        <taxon>Mucoromycota</taxon>
        <taxon>Glomeromycotina</taxon>
        <taxon>Glomeromycetes</taxon>
        <taxon>Archaeosporales</taxon>
        <taxon>Ambisporaceae</taxon>
        <taxon>Ambispora</taxon>
    </lineage>
</organism>
<evidence type="ECO:0000313" key="2">
    <source>
        <dbReference type="Proteomes" id="UP000789508"/>
    </source>
</evidence>